<keyword evidence="5" id="KW-0472">Membrane</keyword>
<dbReference type="EMBL" id="QBMN01000047">
    <property type="protein sequence ID" value="PZO42482.1"/>
    <property type="molecule type" value="Genomic_DNA"/>
</dbReference>
<protein>
    <recommendedName>
        <fullName evidence="9">4,4'-diaponeurosporenoate glycosyltransferase</fullName>
    </recommendedName>
</protein>
<dbReference type="InterPro" id="IPR029044">
    <property type="entry name" value="Nucleotide-diphossugar_trans"/>
</dbReference>
<feature type="domain" description="Glycosyltransferase 2-like" evidence="10">
    <location>
        <begin position="40"/>
        <end position="191"/>
    </location>
</feature>
<organism evidence="11 12">
    <name type="scientific">Shackletoniella antarctica</name>
    <dbReference type="NCBI Taxonomy" id="268115"/>
    <lineage>
        <taxon>Bacteria</taxon>
        <taxon>Bacillati</taxon>
        <taxon>Cyanobacteriota</taxon>
        <taxon>Cyanophyceae</taxon>
        <taxon>Oculatellales</taxon>
        <taxon>Oculatellaceae</taxon>
        <taxon>Shackletoniella</taxon>
    </lineage>
</organism>
<evidence type="ECO:0000256" key="7">
    <source>
        <dbReference type="ARBA" id="ARBA00037904"/>
    </source>
</evidence>
<gene>
    <name evidence="11" type="ORF">DCF17_08655</name>
</gene>
<dbReference type="Proteomes" id="UP000249081">
    <property type="component" value="Unassembled WGS sequence"/>
</dbReference>
<evidence type="ECO:0000256" key="4">
    <source>
        <dbReference type="ARBA" id="ARBA00022679"/>
    </source>
</evidence>
<dbReference type="PANTHER" id="PTHR43646">
    <property type="entry name" value="GLYCOSYLTRANSFERASE"/>
    <property type="match status" value="1"/>
</dbReference>
<keyword evidence="4 11" id="KW-0808">Transferase</keyword>
<reference evidence="11 12" key="2">
    <citation type="submission" date="2018-06" db="EMBL/GenBank/DDBJ databases">
        <title>Metagenomic assembly of (sub)arctic Cyanobacteria and their associated microbiome from non-axenic cultures.</title>
        <authorList>
            <person name="Baurain D."/>
        </authorList>
    </citation>
    <scope>NUCLEOTIDE SEQUENCE [LARGE SCALE GENOMIC DNA]</scope>
    <source>
        <strain evidence="11">ULC041bin1</strain>
    </source>
</reference>
<comment type="subcellular location">
    <subcellularLocation>
        <location evidence="1">Cell membrane</location>
    </subcellularLocation>
</comment>
<name>A0A2W4WDB4_9CYAN</name>
<dbReference type="Gene3D" id="3.90.550.10">
    <property type="entry name" value="Spore Coat Polysaccharide Biosynthesis Protein SpsA, Chain A"/>
    <property type="match status" value="1"/>
</dbReference>
<comment type="function">
    <text evidence="6">Catalyzes the glycosylation of 4,4'-diaponeurosporenoate, i.e. the esterification of glucose at the C1'' position with the carboxyl group of 4,4'-diaponeurosporenic acid, to form glycosyl-4,4'-diaponeurosporenoate. This is a step in the biosynthesis of staphyloxanthin, an orange pigment present in most staphylococci strains.</text>
</comment>
<evidence type="ECO:0000313" key="12">
    <source>
        <dbReference type="Proteomes" id="UP000249081"/>
    </source>
</evidence>
<evidence type="ECO:0000313" key="11">
    <source>
        <dbReference type="EMBL" id="PZO42482.1"/>
    </source>
</evidence>
<keyword evidence="2" id="KW-1003">Cell membrane</keyword>
<sequence>MQGSCLAAIPDVSSAKLGCDVLRPTPVLVATPPLPQTQISVIVPVRNEAETLPKTLLALANQIDFEGNAVDTSGYEVIVFANNCTDSSAAIARHFAQQHPELQLHVIEQTLPEGEAYIGRVRQMLMNEASRRLLSLGRPSGIMASTDGDSRVERHWIAAICHEIACGADAVGGRTVTDQAERAALDKATKTAYLRFVGYRYLIKQLESCLDPDPFDRSPRHYQFFGANFAVTQQMYAQAGGMPLVHTSEDVAFHRAIVKAGAKVRHSALMRVTTSARRQGRATLGLADRLSQFQTLGQRQESFWVESAAEVEAKLLARQHLRRYWLQTTSDRPAPAPHRLGQLAARLAVPRAELHRAIEQSLTVGDLFQRVEQCQQTLGLWQQQWATVPIEVAIADLRLSLSQWRSRGSRGSRSGGELRSLVEV</sequence>
<dbReference type="SUPFAM" id="SSF53448">
    <property type="entry name" value="Nucleotide-diphospho-sugar transferases"/>
    <property type="match status" value="1"/>
</dbReference>
<keyword evidence="3" id="KW-0328">Glycosyltransferase</keyword>
<evidence type="ECO:0000256" key="5">
    <source>
        <dbReference type="ARBA" id="ARBA00023136"/>
    </source>
</evidence>
<evidence type="ECO:0000256" key="6">
    <source>
        <dbReference type="ARBA" id="ARBA00037281"/>
    </source>
</evidence>
<dbReference type="GO" id="GO:0005886">
    <property type="term" value="C:plasma membrane"/>
    <property type="evidence" value="ECO:0007669"/>
    <property type="project" value="UniProtKB-SubCell"/>
</dbReference>
<comment type="caution">
    <text evidence="11">The sequence shown here is derived from an EMBL/GenBank/DDBJ whole genome shotgun (WGS) entry which is preliminary data.</text>
</comment>
<evidence type="ECO:0000256" key="9">
    <source>
        <dbReference type="ARBA" id="ARBA00040345"/>
    </source>
</evidence>
<evidence type="ECO:0000256" key="3">
    <source>
        <dbReference type="ARBA" id="ARBA00022676"/>
    </source>
</evidence>
<comment type="similarity">
    <text evidence="8">Belongs to the glycosyltransferase 2 family. CrtQ subfamily.</text>
</comment>
<evidence type="ECO:0000256" key="2">
    <source>
        <dbReference type="ARBA" id="ARBA00022475"/>
    </source>
</evidence>
<dbReference type="PANTHER" id="PTHR43646:SF2">
    <property type="entry name" value="GLYCOSYLTRANSFERASE 2-LIKE DOMAIN-CONTAINING PROTEIN"/>
    <property type="match status" value="1"/>
</dbReference>
<evidence type="ECO:0000256" key="1">
    <source>
        <dbReference type="ARBA" id="ARBA00004236"/>
    </source>
</evidence>
<dbReference type="AlphaFoldDB" id="A0A2W4WDB4"/>
<reference evidence="12" key="1">
    <citation type="submission" date="2018-04" db="EMBL/GenBank/DDBJ databases">
        <authorList>
            <person name="Cornet L."/>
        </authorList>
    </citation>
    <scope>NUCLEOTIDE SEQUENCE [LARGE SCALE GENOMIC DNA]</scope>
</reference>
<proteinExistence type="inferred from homology"/>
<dbReference type="Pfam" id="PF00535">
    <property type="entry name" value="Glycos_transf_2"/>
    <property type="match status" value="1"/>
</dbReference>
<dbReference type="GO" id="GO:0016757">
    <property type="term" value="F:glycosyltransferase activity"/>
    <property type="evidence" value="ECO:0007669"/>
    <property type="project" value="UniProtKB-KW"/>
</dbReference>
<evidence type="ECO:0000259" key="10">
    <source>
        <dbReference type="Pfam" id="PF00535"/>
    </source>
</evidence>
<dbReference type="InterPro" id="IPR001173">
    <property type="entry name" value="Glyco_trans_2-like"/>
</dbReference>
<accession>A0A2W4WDB4</accession>
<comment type="pathway">
    <text evidence="7">Carotenoid biosynthesis; staphyloxanthin biosynthesis; staphyloxanthin from farnesyl diphosphate: step 4/5.</text>
</comment>
<evidence type="ECO:0000256" key="8">
    <source>
        <dbReference type="ARBA" id="ARBA00038120"/>
    </source>
</evidence>